<comment type="caution">
    <text evidence="10">Lacks conserved residue(s) required for the propagation of feature annotation.</text>
</comment>
<evidence type="ECO:0000256" key="3">
    <source>
        <dbReference type="ARBA" id="ARBA00005842"/>
    </source>
</evidence>
<comment type="function">
    <text evidence="2 10 12">Catalyzes the transfer of a dimethylallyl group onto the adenine at position 37 in tRNAs that read codons beginning with uridine, leading to the formation of N6-(dimethylallyl)adenosine (i(6)A).</text>
</comment>
<keyword evidence="7 10" id="KW-0067">ATP-binding</keyword>
<gene>
    <name evidence="10" type="primary">miaA</name>
    <name evidence="14" type="ORF">SAMN05216232_2680</name>
</gene>
<comment type="caution">
    <text evidence="14">The sequence shown here is derived from an EMBL/GenBank/DDBJ whole genome shotgun (WGS) entry which is preliminary data.</text>
</comment>
<dbReference type="Gene3D" id="1.10.20.140">
    <property type="match status" value="1"/>
</dbReference>
<comment type="similarity">
    <text evidence="3 10 13">Belongs to the IPP transferase family.</text>
</comment>
<evidence type="ECO:0000256" key="2">
    <source>
        <dbReference type="ARBA" id="ARBA00003213"/>
    </source>
</evidence>
<comment type="cofactor">
    <cofactor evidence="1 10">
        <name>Mg(2+)</name>
        <dbReference type="ChEBI" id="CHEBI:18420"/>
    </cofactor>
</comment>
<feature type="region of interest" description="Interaction with substrate tRNA" evidence="10">
    <location>
        <begin position="36"/>
        <end position="39"/>
    </location>
</feature>
<dbReference type="HAMAP" id="MF_00185">
    <property type="entry name" value="IPP_trans"/>
    <property type="match status" value="1"/>
</dbReference>
<evidence type="ECO:0000256" key="5">
    <source>
        <dbReference type="ARBA" id="ARBA00022694"/>
    </source>
</evidence>
<evidence type="ECO:0000256" key="7">
    <source>
        <dbReference type="ARBA" id="ARBA00022840"/>
    </source>
</evidence>
<organism evidence="14 15">
    <name type="scientific">Virgibacillus subterraneus</name>
    <dbReference type="NCBI Taxonomy" id="621109"/>
    <lineage>
        <taxon>Bacteria</taxon>
        <taxon>Bacillati</taxon>
        <taxon>Bacillota</taxon>
        <taxon>Bacilli</taxon>
        <taxon>Bacillales</taxon>
        <taxon>Bacillaceae</taxon>
        <taxon>Virgibacillus</taxon>
    </lineage>
</organism>
<accession>A0A1H9H0I8</accession>
<feature type="site" description="Interaction with substrate tRNA" evidence="10">
    <location>
        <position position="126"/>
    </location>
</feature>
<name>A0A1H9H0I8_9BACI</name>
<dbReference type="SUPFAM" id="SSF52540">
    <property type="entry name" value="P-loop containing nucleoside triphosphate hydrolases"/>
    <property type="match status" value="2"/>
</dbReference>
<dbReference type="PANTHER" id="PTHR11088:SF60">
    <property type="entry name" value="TRNA DIMETHYLALLYLTRANSFERASE"/>
    <property type="match status" value="1"/>
</dbReference>
<keyword evidence="4 10" id="KW-0808">Transferase</keyword>
<feature type="binding site" evidence="10">
    <location>
        <begin position="11"/>
        <end position="18"/>
    </location>
    <ligand>
        <name>ATP</name>
        <dbReference type="ChEBI" id="CHEBI:30616"/>
    </ligand>
</feature>
<evidence type="ECO:0000256" key="8">
    <source>
        <dbReference type="ARBA" id="ARBA00022842"/>
    </source>
</evidence>
<keyword evidence="15" id="KW-1185">Reference proteome</keyword>
<evidence type="ECO:0000256" key="4">
    <source>
        <dbReference type="ARBA" id="ARBA00022679"/>
    </source>
</evidence>
<dbReference type="EC" id="2.5.1.75" evidence="10"/>
<evidence type="ECO:0000256" key="11">
    <source>
        <dbReference type="RuleBase" id="RU003783"/>
    </source>
</evidence>
<comment type="catalytic activity">
    <reaction evidence="9 10 11">
        <text>adenosine(37) in tRNA + dimethylallyl diphosphate = N(6)-dimethylallyladenosine(37) in tRNA + diphosphate</text>
        <dbReference type="Rhea" id="RHEA:26482"/>
        <dbReference type="Rhea" id="RHEA-COMP:10162"/>
        <dbReference type="Rhea" id="RHEA-COMP:10375"/>
        <dbReference type="ChEBI" id="CHEBI:33019"/>
        <dbReference type="ChEBI" id="CHEBI:57623"/>
        <dbReference type="ChEBI" id="CHEBI:74411"/>
        <dbReference type="ChEBI" id="CHEBI:74415"/>
        <dbReference type="EC" id="2.5.1.75"/>
    </reaction>
</comment>
<feature type="binding site" evidence="10">
    <location>
        <begin position="13"/>
        <end position="18"/>
    </location>
    <ligand>
        <name>substrate</name>
    </ligand>
</feature>
<comment type="subunit">
    <text evidence="10">Monomer.</text>
</comment>
<dbReference type="InterPro" id="IPR027417">
    <property type="entry name" value="P-loop_NTPase"/>
</dbReference>
<dbReference type="InterPro" id="IPR039657">
    <property type="entry name" value="Dimethylallyltransferase"/>
</dbReference>
<evidence type="ECO:0000256" key="12">
    <source>
        <dbReference type="RuleBase" id="RU003784"/>
    </source>
</evidence>
<dbReference type="PANTHER" id="PTHR11088">
    <property type="entry name" value="TRNA DIMETHYLALLYLTRANSFERASE"/>
    <property type="match status" value="1"/>
</dbReference>
<sequence length="312" mass="36076">MMKKPVIAIVGPTAVGKTRLSIEVAESFNGEIISGDSMQVYQGLDIGTAKISEEEKQGIPHYMIDTKSPSDSFSVADYQVLVQQYINEIASHQKLPIIAGGSGLYIQAALYNYNFSDQKRNGAVTRRLEEELENLGVLTLYNRLKKIDPDQATKIHPNNHRRVIRALEIYQTTGMTMSEYQKEQKRDSPYNPIFIGLEMDRKLLYERINARVDNMLEQGLLDEVEMLYKQGFENCQSMRGIGYKEFIPYFKGEQSLIQATETLKRNSRRFAKRQYTWFKNKLDVQWYTITPETIDETFRKILDELAGMLRRI</sequence>
<dbReference type="Gene3D" id="3.40.50.300">
    <property type="entry name" value="P-loop containing nucleotide triphosphate hydrolases"/>
    <property type="match status" value="1"/>
</dbReference>
<dbReference type="Pfam" id="PF01715">
    <property type="entry name" value="IPPT"/>
    <property type="match status" value="1"/>
</dbReference>
<keyword evidence="6 10" id="KW-0547">Nucleotide-binding</keyword>
<proteinExistence type="inferred from homology"/>
<evidence type="ECO:0000256" key="13">
    <source>
        <dbReference type="RuleBase" id="RU003785"/>
    </source>
</evidence>
<protein>
    <recommendedName>
        <fullName evidence="10">tRNA dimethylallyltransferase</fullName>
        <ecNumber evidence="10">2.5.1.75</ecNumber>
    </recommendedName>
    <alternativeName>
        <fullName evidence="10">Dimethylallyl diphosphate:tRNA dimethylallyltransferase</fullName>
        <shortName evidence="10">DMAPP:tRNA dimethylallyltransferase</shortName>
        <shortName evidence="10">DMATase</shortName>
    </alternativeName>
    <alternativeName>
        <fullName evidence="10">Isopentenyl-diphosphate:tRNA isopentenyltransferase</fullName>
        <shortName evidence="10">IPP transferase</shortName>
        <shortName evidence="10">IPPT</shortName>
        <shortName evidence="10">IPTase</shortName>
    </alternativeName>
</protein>
<keyword evidence="5 10" id="KW-0819">tRNA processing</keyword>
<dbReference type="InterPro" id="IPR018022">
    <property type="entry name" value="IPT"/>
</dbReference>
<evidence type="ECO:0000256" key="10">
    <source>
        <dbReference type="HAMAP-Rule" id="MF_00185"/>
    </source>
</evidence>
<dbReference type="NCBIfam" id="TIGR00174">
    <property type="entry name" value="miaA"/>
    <property type="match status" value="1"/>
</dbReference>
<evidence type="ECO:0000313" key="14">
    <source>
        <dbReference type="EMBL" id="SEQ55831.1"/>
    </source>
</evidence>
<dbReference type="EMBL" id="FOEH01000004">
    <property type="protein sequence ID" value="SEQ55831.1"/>
    <property type="molecule type" value="Genomic_DNA"/>
</dbReference>
<reference evidence="14 15" key="1">
    <citation type="submission" date="2016-10" db="EMBL/GenBank/DDBJ databases">
        <authorList>
            <person name="Varghese N."/>
            <person name="Submissions S."/>
        </authorList>
    </citation>
    <scope>NUCLEOTIDE SEQUENCE [LARGE SCALE GENOMIC DNA]</scope>
    <source>
        <strain evidence="14 15">CGMCC 1.7734</strain>
    </source>
</reference>
<evidence type="ECO:0000256" key="9">
    <source>
        <dbReference type="ARBA" id="ARBA00049563"/>
    </source>
</evidence>
<dbReference type="Proteomes" id="UP000198733">
    <property type="component" value="Unassembled WGS sequence"/>
</dbReference>
<evidence type="ECO:0000256" key="1">
    <source>
        <dbReference type="ARBA" id="ARBA00001946"/>
    </source>
</evidence>
<evidence type="ECO:0000256" key="6">
    <source>
        <dbReference type="ARBA" id="ARBA00022741"/>
    </source>
</evidence>
<feature type="site" description="Interaction with substrate tRNA" evidence="10">
    <location>
        <position position="102"/>
    </location>
</feature>
<keyword evidence="8 10" id="KW-0460">Magnesium</keyword>
<evidence type="ECO:0000313" key="15">
    <source>
        <dbReference type="Proteomes" id="UP000198733"/>
    </source>
</evidence>